<dbReference type="AlphaFoldDB" id="A0A291HMI9"/>
<sequence>MNIKTPFVMLLPLLFLAGCEQDRIKTLCDSNPSLCADLHVDSWCKFERSDLIRARRQYSISPDDASAYSLMVELDRYHDCLEPLLGIEYTKRKERKNDKLDAVIKAREDLRQLEQETRTSDYPYLQLWHWQRHGDHQARIGFLNQAGNPLMQQPELQKALAELLAPRDKQAAEQALHQALGLYPAGATIDTGIIANLINLYISGKRYSDAWVWARVLVSLDQQAGVNLNRMDAYARFDEQQQQDMQQQADHIVQRLKNGTYLQR</sequence>
<evidence type="ECO:0000313" key="1">
    <source>
        <dbReference type="EMBL" id="ATG73308.1"/>
    </source>
</evidence>
<proteinExistence type="predicted"/>
<dbReference type="InterPro" id="IPR021372">
    <property type="entry name" value="DUF2989"/>
</dbReference>
<organism evidence="1 2">
    <name type="scientific">Zobellella denitrificans</name>
    <dbReference type="NCBI Taxonomy" id="347534"/>
    <lineage>
        <taxon>Bacteria</taxon>
        <taxon>Pseudomonadati</taxon>
        <taxon>Pseudomonadota</taxon>
        <taxon>Gammaproteobacteria</taxon>
        <taxon>Aeromonadales</taxon>
        <taxon>Aeromonadaceae</taxon>
        <taxon>Zobellella</taxon>
    </lineage>
</organism>
<evidence type="ECO:0008006" key="3">
    <source>
        <dbReference type="Google" id="ProtNLM"/>
    </source>
</evidence>
<dbReference type="PROSITE" id="PS51257">
    <property type="entry name" value="PROKAR_LIPOPROTEIN"/>
    <property type="match status" value="1"/>
</dbReference>
<accession>A0A291HMI9</accession>
<dbReference type="KEGG" id="zdf:AN401_05070"/>
<reference evidence="2" key="1">
    <citation type="submission" date="2015-09" db="EMBL/GenBank/DDBJ databases">
        <authorList>
            <person name="Shao Z."/>
            <person name="Wang L."/>
        </authorList>
    </citation>
    <scope>NUCLEOTIDE SEQUENCE [LARGE SCALE GENOMIC DNA]</scope>
    <source>
        <strain evidence="2">F13-1</strain>
    </source>
</reference>
<protein>
    <recommendedName>
        <fullName evidence="3">DUF2989 domain-containing protein</fullName>
    </recommendedName>
</protein>
<evidence type="ECO:0000313" key="2">
    <source>
        <dbReference type="Proteomes" id="UP000217763"/>
    </source>
</evidence>
<dbReference type="EMBL" id="CP012621">
    <property type="protein sequence ID" value="ATG73308.1"/>
    <property type="molecule type" value="Genomic_DNA"/>
</dbReference>
<dbReference type="Pfam" id="PF11207">
    <property type="entry name" value="DUF2989"/>
    <property type="match status" value="1"/>
</dbReference>
<dbReference type="Proteomes" id="UP000217763">
    <property type="component" value="Chromosome"/>
</dbReference>
<keyword evidence="2" id="KW-1185">Reference proteome</keyword>
<gene>
    <name evidence="1" type="ORF">AN401_05070</name>
</gene>
<name>A0A291HMI9_9GAMM</name>